<name>A0A6N3Z2R2_ALIFS</name>
<evidence type="ECO:0000313" key="4">
    <source>
        <dbReference type="Proteomes" id="UP000448038"/>
    </source>
</evidence>
<sequence>MNILIVSNYFLIKDVANKVLSELNDVHDTKTMTVSNFHKLTEKDMHKIPVPDLVVYDLDSEKYTIEDKMELLSEKSFNPFTAAQNVILMGSFEKLLEMKQYNFPKQTILEKPFSIKTLKNTVKKNITLYHN</sequence>
<accession>A0A6N3Z2R2</accession>
<proteinExistence type="predicted"/>
<evidence type="ECO:0000313" key="1">
    <source>
        <dbReference type="EMBL" id="MUK46427.1"/>
    </source>
</evidence>
<dbReference type="RefSeq" id="WP_063644518.1">
    <property type="nucleotide sequence ID" value="NZ_JADOAU010000001.1"/>
</dbReference>
<organism evidence="1 3">
    <name type="scientific">Aliivibrio fischeri</name>
    <name type="common">Vibrio fischeri</name>
    <dbReference type="NCBI Taxonomy" id="668"/>
    <lineage>
        <taxon>Bacteria</taxon>
        <taxon>Pseudomonadati</taxon>
        <taxon>Pseudomonadota</taxon>
        <taxon>Gammaproteobacteria</taxon>
        <taxon>Vibrionales</taxon>
        <taxon>Vibrionaceae</taxon>
        <taxon>Aliivibrio</taxon>
    </lineage>
</organism>
<dbReference type="Proteomes" id="UP000435323">
    <property type="component" value="Unassembled WGS sequence"/>
</dbReference>
<dbReference type="EMBL" id="WOBO01000015">
    <property type="protein sequence ID" value="MUK46427.1"/>
    <property type="molecule type" value="Genomic_DNA"/>
</dbReference>
<dbReference type="EMBL" id="WOBN01000014">
    <property type="protein sequence ID" value="MUK49362.1"/>
    <property type="molecule type" value="Genomic_DNA"/>
</dbReference>
<dbReference type="AlphaFoldDB" id="A0A6N3Z2R2"/>
<evidence type="ECO:0008006" key="5">
    <source>
        <dbReference type="Google" id="ProtNLM"/>
    </source>
</evidence>
<dbReference type="Proteomes" id="UP000448038">
    <property type="component" value="Unassembled WGS sequence"/>
</dbReference>
<protein>
    <recommendedName>
        <fullName evidence="5">Response regulator</fullName>
    </recommendedName>
</protein>
<reference evidence="3 4" key="1">
    <citation type="submission" date="2019-11" db="EMBL/GenBank/DDBJ databases">
        <title>Using colonization assays and comparative genomics to discover symbiosis behaviors and factors in Vibrio fischeri.</title>
        <authorList>
            <person name="Bongrand C."/>
            <person name="Moriano-Gutierrez S."/>
            <person name="Arevalo P."/>
            <person name="Mcfall-Ngai M."/>
            <person name="Visick K."/>
            <person name="Polz M.F."/>
            <person name="Ruby E.G."/>
        </authorList>
    </citation>
    <scope>NUCLEOTIDE SEQUENCE [LARGE SCALE GENOMIC DNA]</scope>
    <source>
        <strain evidence="3">emors.3.2</strain>
        <strain evidence="1">Emors.3.2</strain>
        <strain evidence="4">emors.4.1</strain>
        <strain evidence="2">Emors.4.1</strain>
    </source>
</reference>
<gene>
    <name evidence="1" type="ORF">GNP77_13655</name>
    <name evidence="2" type="ORF">GNP88_09265</name>
</gene>
<evidence type="ECO:0000313" key="3">
    <source>
        <dbReference type="Proteomes" id="UP000435323"/>
    </source>
</evidence>
<comment type="caution">
    <text evidence="1">The sequence shown here is derived from an EMBL/GenBank/DDBJ whole genome shotgun (WGS) entry which is preliminary data.</text>
</comment>
<evidence type="ECO:0000313" key="2">
    <source>
        <dbReference type="EMBL" id="MUK49362.1"/>
    </source>
</evidence>